<keyword evidence="2" id="KW-0560">Oxidoreductase</keyword>
<dbReference type="InterPro" id="IPR036291">
    <property type="entry name" value="NAD(P)-bd_dom_sf"/>
</dbReference>
<dbReference type="EMBL" id="FNZI01000002">
    <property type="protein sequence ID" value="SEJ12505.1"/>
    <property type="molecule type" value="Genomic_DNA"/>
</dbReference>
<dbReference type="PANTHER" id="PTHR43477:SF1">
    <property type="entry name" value="DIHYDROANTICAPSIN 7-DEHYDROGENASE"/>
    <property type="match status" value="1"/>
</dbReference>
<dbReference type="PRINTS" id="PR00081">
    <property type="entry name" value="GDHRDH"/>
</dbReference>
<dbReference type="STRING" id="1043493.SAMN05421637_0866"/>
<dbReference type="InterPro" id="IPR051122">
    <property type="entry name" value="SDR_DHRS6-like"/>
</dbReference>
<dbReference type="InterPro" id="IPR002347">
    <property type="entry name" value="SDR_fam"/>
</dbReference>
<dbReference type="AlphaFoldDB" id="A0A1H6WJH8"/>
<dbReference type="Proteomes" id="UP000183315">
    <property type="component" value="Unassembled WGS sequence"/>
</dbReference>
<dbReference type="eggNOG" id="COG1028">
    <property type="taxonomic scope" value="Bacteria"/>
</dbReference>
<protein>
    <submittedName>
        <fullName evidence="3">NAD(P)-dependent dehydrogenase, short-chain alcohol dehydrogenase family</fullName>
    </submittedName>
</protein>
<dbReference type="SUPFAM" id="SSF51735">
    <property type="entry name" value="NAD(P)-binding Rossmann-fold domains"/>
    <property type="match status" value="1"/>
</dbReference>
<accession>A0A1H6WJH8</accession>
<evidence type="ECO:0000256" key="2">
    <source>
        <dbReference type="ARBA" id="ARBA00023002"/>
    </source>
</evidence>
<evidence type="ECO:0000256" key="1">
    <source>
        <dbReference type="ARBA" id="ARBA00006484"/>
    </source>
</evidence>
<dbReference type="PANTHER" id="PTHR43477">
    <property type="entry name" value="DIHYDROANTICAPSIN 7-DEHYDROGENASE"/>
    <property type="match status" value="1"/>
</dbReference>
<comment type="similarity">
    <text evidence="1">Belongs to the short-chain dehydrogenases/reductases (SDR) family.</text>
</comment>
<dbReference type="OrthoDB" id="9806974at2"/>
<dbReference type="Pfam" id="PF13561">
    <property type="entry name" value="adh_short_C2"/>
    <property type="match status" value="1"/>
</dbReference>
<dbReference type="Gene3D" id="3.40.50.720">
    <property type="entry name" value="NAD(P)-binding Rossmann-like Domain"/>
    <property type="match status" value="1"/>
</dbReference>
<keyword evidence="4" id="KW-1185">Reference proteome</keyword>
<dbReference type="RefSeq" id="WP_042213342.1">
    <property type="nucleotide sequence ID" value="NZ_BBLU01000003.1"/>
</dbReference>
<organism evidence="3 4">
    <name type="scientific">Demequina mangrovi</name>
    <dbReference type="NCBI Taxonomy" id="1043493"/>
    <lineage>
        <taxon>Bacteria</taxon>
        <taxon>Bacillati</taxon>
        <taxon>Actinomycetota</taxon>
        <taxon>Actinomycetes</taxon>
        <taxon>Micrococcales</taxon>
        <taxon>Demequinaceae</taxon>
        <taxon>Demequina</taxon>
    </lineage>
</organism>
<evidence type="ECO:0000313" key="4">
    <source>
        <dbReference type="Proteomes" id="UP000183315"/>
    </source>
</evidence>
<name>A0A1H6WJH8_9MICO</name>
<sequence length="237" mass="24188">MPLSGTRVLVVGGARNIGRAIAEHAARAGATPIIASRSLERAGAAAAEVPGAEAVEIDVTDEASIVAGLDGAGEIDHVVVLSVAHHNVPVEELDHDLTMAAFEARIVGPLMLAKHAASRLRPGGSLVLFSGVAGWIPFPGSVNMGVTSGAAAFMATHLAKELAPVRVNAIAPGVIDSGVWEDHLDADAKRDFLDSCAAGTLVGRVGTNEDIAEAVLWLLGATFVTGETIHVDGGARH</sequence>
<gene>
    <name evidence="3" type="ORF">SAMN05421637_0866</name>
</gene>
<dbReference type="GO" id="GO:0016491">
    <property type="term" value="F:oxidoreductase activity"/>
    <property type="evidence" value="ECO:0007669"/>
    <property type="project" value="UniProtKB-KW"/>
</dbReference>
<proteinExistence type="inferred from homology"/>
<evidence type="ECO:0000313" key="3">
    <source>
        <dbReference type="EMBL" id="SEJ12505.1"/>
    </source>
</evidence>
<reference evidence="4" key="1">
    <citation type="submission" date="2016-10" db="EMBL/GenBank/DDBJ databases">
        <authorList>
            <person name="Varghese N."/>
        </authorList>
    </citation>
    <scope>NUCLEOTIDE SEQUENCE [LARGE SCALE GENOMIC DNA]</scope>
    <source>
        <strain evidence="4">DSM 24868</strain>
    </source>
</reference>
<dbReference type="CDD" id="cd05233">
    <property type="entry name" value="SDR_c"/>
    <property type="match status" value="1"/>
</dbReference>